<protein>
    <recommendedName>
        <fullName evidence="4">DUF2029 domain-containing protein</fullName>
    </recommendedName>
</protein>
<organism evidence="2 3">
    <name type="scientific">Pseudarcicella hirudinis</name>
    <dbReference type="NCBI Taxonomy" id="1079859"/>
    <lineage>
        <taxon>Bacteria</taxon>
        <taxon>Pseudomonadati</taxon>
        <taxon>Bacteroidota</taxon>
        <taxon>Cytophagia</taxon>
        <taxon>Cytophagales</taxon>
        <taxon>Flectobacillaceae</taxon>
        <taxon>Pseudarcicella</taxon>
    </lineage>
</organism>
<evidence type="ECO:0000313" key="3">
    <source>
        <dbReference type="Proteomes" id="UP000199306"/>
    </source>
</evidence>
<feature type="transmembrane region" description="Helical" evidence="1">
    <location>
        <begin position="309"/>
        <end position="332"/>
    </location>
</feature>
<gene>
    <name evidence="2" type="ORF">SAMN04515674_107215</name>
</gene>
<feature type="transmembrane region" description="Helical" evidence="1">
    <location>
        <begin position="111"/>
        <end position="130"/>
    </location>
</feature>
<evidence type="ECO:0000313" key="2">
    <source>
        <dbReference type="EMBL" id="SFP95279.1"/>
    </source>
</evidence>
<dbReference type="EMBL" id="FOXH01000007">
    <property type="protein sequence ID" value="SFP95279.1"/>
    <property type="molecule type" value="Genomic_DNA"/>
</dbReference>
<feature type="transmembrane region" description="Helical" evidence="1">
    <location>
        <begin position="215"/>
        <end position="240"/>
    </location>
</feature>
<proteinExistence type="predicted"/>
<feature type="transmembrane region" description="Helical" evidence="1">
    <location>
        <begin position="381"/>
        <end position="398"/>
    </location>
</feature>
<reference evidence="2 3" key="1">
    <citation type="submission" date="2016-10" db="EMBL/GenBank/DDBJ databases">
        <authorList>
            <person name="de Groot N.N."/>
        </authorList>
    </citation>
    <scope>NUCLEOTIDE SEQUENCE [LARGE SCALE GENOMIC DNA]</scope>
    <source>
        <strain evidence="3">E92,LMG 26720,CCM 7988</strain>
    </source>
</reference>
<evidence type="ECO:0000256" key="1">
    <source>
        <dbReference type="SAM" id="Phobius"/>
    </source>
</evidence>
<feature type="transmembrane region" description="Helical" evidence="1">
    <location>
        <begin position="184"/>
        <end position="209"/>
    </location>
</feature>
<sequence>MSVLFVKITLSLILLALTGLVIKYQNSINTLTEGKEVQYFLSASLVLRIIPFIIIFIFLNVSPHSDVIMFMNWAVSAKSGHLVYRDFDSPYAPLFSYITALPLWLWDSDKAIIALMIVVELVVLWCTCLFYRSTVKFHVVLIYLLLPISFVLTVLGGQEDIWMWGIALLALWVNRKYKNDFILGIALAMGLVFTKVLFVLVIPAVFIFVKDRVKLVAGLLTIGIPVLGILIWKSGFAFLLPIQQANDPRTPNFWTILNPFFSSIVHLGSKPLNWIGLISIPISTCLVALKFRDKIDFQDFFPRLWVFTYAWMMISQQSSLANYAFIYAITLVYTANLFNDKKSIIIFFIFNFAIIVQPAIWWNIGMPLFSHPSDLASTLPFFEYILEIVIVSCLVYYLRKMVKSPVLS</sequence>
<feature type="transmembrane region" description="Helical" evidence="1">
    <location>
        <begin position="344"/>
        <end position="361"/>
    </location>
</feature>
<dbReference type="AlphaFoldDB" id="A0A1I5UJC6"/>
<feature type="transmembrane region" description="Helical" evidence="1">
    <location>
        <begin position="39"/>
        <end position="61"/>
    </location>
</feature>
<name>A0A1I5UJC6_9BACT</name>
<keyword evidence="1" id="KW-0812">Transmembrane</keyword>
<evidence type="ECO:0008006" key="4">
    <source>
        <dbReference type="Google" id="ProtNLM"/>
    </source>
</evidence>
<feature type="transmembrane region" description="Helical" evidence="1">
    <location>
        <begin position="137"/>
        <end position="155"/>
    </location>
</feature>
<dbReference type="OrthoDB" id="934589at2"/>
<keyword evidence="1" id="KW-0472">Membrane</keyword>
<dbReference type="Proteomes" id="UP000199306">
    <property type="component" value="Unassembled WGS sequence"/>
</dbReference>
<keyword evidence="3" id="KW-1185">Reference proteome</keyword>
<dbReference type="RefSeq" id="WP_092017835.1">
    <property type="nucleotide sequence ID" value="NZ_FOXH01000007.1"/>
</dbReference>
<accession>A0A1I5UJC6</accession>
<keyword evidence="1" id="KW-1133">Transmembrane helix</keyword>